<sequence length="51" mass="5818">MPGGEGFLYSGIFADPMTGRRRWWTRHVGRFLLSHADNPYREKAAGFLPPP</sequence>
<evidence type="ECO:0000313" key="2">
    <source>
        <dbReference type="Proteomes" id="UP000001600"/>
    </source>
</evidence>
<gene>
    <name evidence="1" type="ordered locus">Arad_1318</name>
</gene>
<proteinExistence type="predicted"/>
<organism evidence="1 2">
    <name type="scientific">Rhizobium rhizogenes (strain K84 / ATCC BAA-868)</name>
    <name type="common">Agrobacterium radiobacter</name>
    <dbReference type="NCBI Taxonomy" id="311403"/>
    <lineage>
        <taxon>Bacteria</taxon>
        <taxon>Pseudomonadati</taxon>
        <taxon>Pseudomonadota</taxon>
        <taxon>Alphaproteobacteria</taxon>
        <taxon>Hyphomicrobiales</taxon>
        <taxon>Rhizobiaceae</taxon>
        <taxon>Rhizobium/Agrobacterium group</taxon>
        <taxon>Rhizobium</taxon>
    </lineage>
</organism>
<dbReference type="KEGG" id="ara:Arad_1318"/>
<accession>B9JAV2</accession>
<evidence type="ECO:0000313" key="1">
    <source>
        <dbReference type="EMBL" id="ACM25785.1"/>
    </source>
</evidence>
<reference evidence="1 2" key="1">
    <citation type="journal article" date="2009" name="J. Bacteriol.">
        <title>Genome sequences of three Agrobacterium biovars help elucidate the evolution of multichromosome genomes in bacteria.</title>
        <authorList>
            <person name="Slater S.C."/>
            <person name="Goldman B.S."/>
            <person name="Goodner B."/>
            <person name="Setubal J.C."/>
            <person name="Farrand S.K."/>
            <person name="Nester E.W."/>
            <person name="Burr T.J."/>
            <person name="Banta L."/>
            <person name="Dickerman A.W."/>
            <person name="Paulsen I."/>
            <person name="Otten L."/>
            <person name="Suen G."/>
            <person name="Welch R."/>
            <person name="Almeida N.F."/>
            <person name="Arnold F."/>
            <person name="Burton O.T."/>
            <person name="Du Z."/>
            <person name="Ewing A."/>
            <person name="Godsy E."/>
            <person name="Heisel S."/>
            <person name="Houmiel K.L."/>
            <person name="Jhaveri J."/>
            <person name="Lu J."/>
            <person name="Miller N.M."/>
            <person name="Norton S."/>
            <person name="Chen Q."/>
            <person name="Phoolcharoen W."/>
            <person name="Ohlin V."/>
            <person name="Ondrusek D."/>
            <person name="Pride N."/>
            <person name="Stricklin S.L."/>
            <person name="Sun J."/>
            <person name="Wheeler C."/>
            <person name="Wilson L."/>
            <person name="Zhu H."/>
            <person name="Wood D.W."/>
        </authorList>
    </citation>
    <scope>NUCLEOTIDE SEQUENCE [LARGE SCALE GENOMIC DNA]</scope>
    <source>
        <strain evidence="2">K84 / ATCC BAA-868</strain>
    </source>
</reference>
<dbReference type="Proteomes" id="UP000001600">
    <property type="component" value="Chromosome 1"/>
</dbReference>
<dbReference type="HOGENOM" id="CLU_3094771_0_0_5"/>
<name>B9JAV2_RHIR8</name>
<dbReference type="AlphaFoldDB" id="B9JAV2"/>
<protein>
    <submittedName>
        <fullName evidence="1">Uncharacterized protein</fullName>
    </submittedName>
</protein>
<dbReference type="EMBL" id="CP000628">
    <property type="protein sequence ID" value="ACM25785.1"/>
    <property type="molecule type" value="Genomic_DNA"/>
</dbReference>